<evidence type="ECO:0000256" key="2">
    <source>
        <dbReference type="ARBA" id="ARBA00022989"/>
    </source>
</evidence>
<feature type="transmembrane region" description="Helical" evidence="4">
    <location>
        <begin position="181"/>
        <end position="200"/>
    </location>
</feature>
<dbReference type="AlphaFoldDB" id="A0A936Z6H7"/>
<feature type="transmembrane region" description="Helical" evidence="4">
    <location>
        <begin position="153"/>
        <end position="175"/>
    </location>
</feature>
<feature type="domain" description="Major facilitator superfamily (MFS) profile" evidence="5">
    <location>
        <begin position="1"/>
        <end position="409"/>
    </location>
</feature>
<dbReference type="SUPFAM" id="SSF103473">
    <property type="entry name" value="MFS general substrate transporter"/>
    <property type="match status" value="1"/>
</dbReference>
<keyword evidence="2 4" id="KW-1133">Transmembrane helix</keyword>
<proteinExistence type="predicted"/>
<feature type="transmembrane region" description="Helical" evidence="4">
    <location>
        <begin position="380"/>
        <end position="405"/>
    </location>
</feature>
<evidence type="ECO:0000256" key="4">
    <source>
        <dbReference type="SAM" id="Phobius"/>
    </source>
</evidence>
<dbReference type="Proteomes" id="UP000605848">
    <property type="component" value="Unassembled WGS sequence"/>
</dbReference>
<gene>
    <name evidence="6" type="ORF">JKG68_07205</name>
</gene>
<protein>
    <submittedName>
        <fullName evidence="6">MFS transporter</fullName>
    </submittedName>
</protein>
<evidence type="ECO:0000259" key="5">
    <source>
        <dbReference type="PROSITE" id="PS50850"/>
    </source>
</evidence>
<sequence>MTAFDHAVPAGLKARSHRVRLAKRIRLSSAFVLMAMSGLVWTSFSLFLVALEGEFHWSRAEISGAFSVFALTNALTAPAFGYVLGRWDSRRLLAASSLVLGLALCGLSLVGSPAAYWMVFGVIGGIGSHCISSYAVFAVLAGRFRERPATAMAIADAGSGLATFLGLPVIHWMIVELGWRVAYLILGSSVALIGGALHLLAMDPLRRTHRQHSARPSVRLPLVSLLALAAAYFCGSAAYQGLTTQQIALLDHYGVAESLAVWAVALAGLVLFIWRLTSGHLCDRWGPGKVMIIAAAGVVTTFASVAIGEALAAPGALLVLPMAVGIAFGGQQVLLAASAQLMTRPASLARVLGFCRMASGLGMAAGPLLAGYAFDMTGQYGWPIGLLALMSLGHMAAYTMAFGFVRAKHDPIVTA</sequence>
<organism evidence="6 7">
    <name type="scientific">Microvirga aerilata</name>
    <dbReference type="NCBI Taxonomy" id="670292"/>
    <lineage>
        <taxon>Bacteria</taxon>
        <taxon>Pseudomonadati</taxon>
        <taxon>Pseudomonadota</taxon>
        <taxon>Alphaproteobacteria</taxon>
        <taxon>Hyphomicrobiales</taxon>
        <taxon>Methylobacteriaceae</taxon>
        <taxon>Microvirga</taxon>
    </lineage>
</organism>
<feature type="transmembrane region" description="Helical" evidence="4">
    <location>
        <begin position="318"/>
        <end position="339"/>
    </location>
</feature>
<feature type="transmembrane region" description="Helical" evidence="4">
    <location>
        <begin position="92"/>
        <end position="110"/>
    </location>
</feature>
<dbReference type="Pfam" id="PF07690">
    <property type="entry name" value="MFS_1"/>
    <property type="match status" value="1"/>
</dbReference>
<dbReference type="PANTHER" id="PTHR11360">
    <property type="entry name" value="MONOCARBOXYLATE TRANSPORTER"/>
    <property type="match status" value="1"/>
</dbReference>
<dbReference type="RefSeq" id="WP_202057442.1">
    <property type="nucleotide sequence ID" value="NZ_JAEQMY010000007.1"/>
</dbReference>
<dbReference type="EMBL" id="JAEQMY010000007">
    <property type="protein sequence ID" value="MBL0403746.1"/>
    <property type="molecule type" value="Genomic_DNA"/>
</dbReference>
<feature type="transmembrane region" description="Helical" evidence="4">
    <location>
        <begin position="351"/>
        <end position="374"/>
    </location>
</feature>
<evidence type="ECO:0000313" key="6">
    <source>
        <dbReference type="EMBL" id="MBL0403746.1"/>
    </source>
</evidence>
<feature type="transmembrane region" description="Helical" evidence="4">
    <location>
        <begin position="290"/>
        <end position="312"/>
    </location>
</feature>
<keyword evidence="7" id="KW-1185">Reference proteome</keyword>
<feature type="transmembrane region" description="Helical" evidence="4">
    <location>
        <begin position="220"/>
        <end position="239"/>
    </location>
</feature>
<feature type="transmembrane region" description="Helical" evidence="4">
    <location>
        <begin position="259"/>
        <end position="278"/>
    </location>
</feature>
<feature type="transmembrane region" description="Helical" evidence="4">
    <location>
        <begin position="25"/>
        <end position="50"/>
    </location>
</feature>
<keyword evidence="1 4" id="KW-0812">Transmembrane</keyword>
<dbReference type="Gene3D" id="1.20.1250.20">
    <property type="entry name" value="MFS general substrate transporter like domains"/>
    <property type="match status" value="2"/>
</dbReference>
<accession>A0A936Z6H7</accession>
<dbReference type="InterPro" id="IPR011701">
    <property type="entry name" value="MFS"/>
</dbReference>
<reference evidence="6" key="1">
    <citation type="submission" date="2021-01" db="EMBL/GenBank/DDBJ databases">
        <title>Microvirga sp.</title>
        <authorList>
            <person name="Kim M.K."/>
        </authorList>
    </citation>
    <scope>NUCLEOTIDE SEQUENCE</scope>
    <source>
        <strain evidence="6">5420S-16</strain>
    </source>
</reference>
<dbReference type="InterPro" id="IPR020846">
    <property type="entry name" value="MFS_dom"/>
</dbReference>
<keyword evidence="3 4" id="KW-0472">Membrane</keyword>
<evidence type="ECO:0000313" key="7">
    <source>
        <dbReference type="Proteomes" id="UP000605848"/>
    </source>
</evidence>
<dbReference type="InterPro" id="IPR050327">
    <property type="entry name" value="Proton-linked_MCT"/>
</dbReference>
<evidence type="ECO:0000256" key="1">
    <source>
        <dbReference type="ARBA" id="ARBA00022692"/>
    </source>
</evidence>
<dbReference type="InterPro" id="IPR036259">
    <property type="entry name" value="MFS_trans_sf"/>
</dbReference>
<dbReference type="PROSITE" id="PS50850">
    <property type="entry name" value="MFS"/>
    <property type="match status" value="1"/>
</dbReference>
<dbReference type="PANTHER" id="PTHR11360:SF284">
    <property type="entry name" value="EG:103B4.3 PROTEIN-RELATED"/>
    <property type="match status" value="1"/>
</dbReference>
<dbReference type="GO" id="GO:0022857">
    <property type="term" value="F:transmembrane transporter activity"/>
    <property type="evidence" value="ECO:0007669"/>
    <property type="project" value="InterPro"/>
</dbReference>
<evidence type="ECO:0000256" key="3">
    <source>
        <dbReference type="ARBA" id="ARBA00023136"/>
    </source>
</evidence>
<feature type="transmembrane region" description="Helical" evidence="4">
    <location>
        <begin position="62"/>
        <end position="85"/>
    </location>
</feature>
<feature type="transmembrane region" description="Helical" evidence="4">
    <location>
        <begin position="116"/>
        <end position="141"/>
    </location>
</feature>
<comment type="caution">
    <text evidence="6">The sequence shown here is derived from an EMBL/GenBank/DDBJ whole genome shotgun (WGS) entry which is preliminary data.</text>
</comment>
<name>A0A936Z6H7_9HYPH</name>